<dbReference type="EMBL" id="JASSZA010000003">
    <property type="protein sequence ID" value="KAK2115359.1"/>
    <property type="molecule type" value="Genomic_DNA"/>
</dbReference>
<feature type="region of interest" description="Disordered" evidence="1">
    <location>
        <begin position="1"/>
        <end position="81"/>
    </location>
</feature>
<evidence type="ECO:0000313" key="2">
    <source>
        <dbReference type="EMBL" id="KAK2115359.1"/>
    </source>
</evidence>
<dbReference type="Proteomes" id="UP001266305">
    <property type="component" value="Unassembled WGS sequence"/>
</dbReference>
<gene>
    <name evidence="2" type="ORF">P7K49_005985</name>
</gene>
<feature type="compositionally biased region" description="Low complexity" evidence="1">
    <location>
        <begin position="20"/>
        <end position="29"/>
    </location>
</feature>
<feature type="compositionally biased region" description="Polar residues" evidence="1">
    <location>
        <begin position="32"/>
        <end position="47"/>
    </location>
</feature>
<feature type="compositionally biased region" description="Basic residues" evidence="1">
    <location>
        <begin position="72"/>
        <end position="81"/>
    </location>
</feature>
<comment type="caution">
    <text evidence="2">The sequence shown here is derived from an EMBL/GenBank/DDBJ whole genome shotgun (WGS) entry which is preliminary data.</text>
</comment>
<sequence length="81" mass="8342">MDGTTHGAMASPSLSQELPVTVTATGAATPRSLDTSLQVLGTYQGAPSDTVEPASPAQASEQKQQPPPLLLRSRHSMRGTA</sequence>
<protein>
    <submittedName>
        <fullName evidence="2">Uncharacterized protein</fullName>
    </submittedName>
</protein>
<organism evidence="2 3">
    <name type="scientific">Saguinus oedipus</name>
    <name type="common">Cotton-top tamarin</name>
    <name type="synonym">Oedipomidas oedipus</name>
    <dbReference type="NCBI Taxonomy" id="9490"/>
    <lineage>
        <taxon>Eukaryota</taxon>
        <taxon>Metazoa</taxon>
        <taxon>Chordata</taxon>
        <taxon>Craniata</taxon>
        <taxon>Vertebrata</taxon>
        <taxon>Euteleostomi</taxon>
        <taxon>Mammalia</taxon>
        <taxon>Eutheria</taxon>
        <taxon>Euarchontoglires</taxon>
        <taxon>Primates</taxon>
        <taxon>Haplorrhini</taxon>
        <taxon>Platyrrhini</taxon>
        <taxon>Cebidae</taxon>
        <taxon>Callitrichinae</taxon>
        <taxon>Saguinus</taxon>
    </lineage>
</organism>
<accession>A0ABQ9W2R5</accession>
<evidence type="ECO:0000313" key="3">
    <source>
        <dbReference type="Proteomes" id="UP001266305"/>
    </source>
</evidence>
<reference evidence="2 3" key="1">
    <citation type="submission" date="2023-05" db="EMBL/GenBank/DDBJ databases">
        <title>B98-5 Cell Line De Novo Hybrid Assembly: An Optical Mapping Approach.</title>
        <authorList>
            <person name="Kananen K."/>
            <person name="Auerbach J.A."/>
            <person name="Kautto E."/>
            <person name="Blachly J.S."/>
        </authorList>
    </citation>
    <scope>NUCLEOTIDE SEQUENCE [LARGE SCALE GENOMIC DNA]</scope>
    <source>
        <strain evidence="2">B95-8</strain>
        <tissue evidence="2">Cell line</tissue>
    </source>
</reference>
<keyword evidence="3" id="KW-1185">Reference proteome</keyword>
<proteinExistence type="predicted"/>
<evidence type="ECO:0000256" key="1">
    <source>
        <dbReference type="SAM" id="MobiDB-lite"/>
    </source>
</evidence>
<name>A0ABQ9W2R5_SAGOE</name>